<feature type="compositionally biased region" description="Acidic residues" evidence="2">
    <location>
        <begin position="140"/>
        <end position="152"/>
    </location>
</feature>
<dbReference type="PANTHER" id="PTHR22973:SF12">
    <property type="entry name" value="LD35087P"/>
    <property type="match status" value="1"/>
</dbReference>
<feature type="compositionally biased region" description="Basic and acidic residues" evidence="2">
    <location>
        <begin position="1"/>
        <end position="10"/>
    </location>
</feature>
<proteinExistence type="predicted"/>
<dbReference type="GeneID" id="106465756"/>
<evidence type="ECO:0000256" key="2">
    <source>
        <dbReference type="SAM" id="MobiDB-lite"/>
    </source>
</evidence>
<feature type="compositionally biased region" description="Polar residues" evidence="2">
    <location>
        <begin position="13"/>
        <end position="23"/>
    </location>
</feature>
<dbReference type="RefSeq" id="XP_022249390.1">
    <property type="nucleotide sequence ID" value="XM_022393682.1"/>
</dbReference>
<evidence type="ECO:0000313" key="5">
    <source>
        <dbReference type="RefSeq" id="XP_022249390.1"/>
    </source>
</evidence>
<dbReference type="InterPro" id="IPR052269">
    <property type="entry name" value="Golgi-PI4KB_interaction"/>
</dbReference>
<evidence type="ECO:0000313" key="7">
    <source>
        <dbReference type="RefSeq" id="XP_022249392.1"/>
    </source>
</evidence>
<keyword evidence="1" id="KW-0007">Acetylation</keyword>
<sequence>MQEPIKEQKVKHQQNQTVNQYPYNFTLAETHSHSSEDHEEDSSGEDTSEENSLELPPIAAASLWTQRDIKAFKDSVRKEGGEGIIRVGHGESVTVKVPTHEDSTCLFWEFATDGYDIGFGLYFEWTNTPGTQVSVHISDSDEEDDEDEEMDDLTGRGDIEKGPSNQGHSPISVVIPVYRRDCHEEVFMGSHVYPGLGIYQLKFDNSYSLWRSKTLYYRVYYTR</sequence>
<dbReference type="Proteomes" id="UP000694941">
    <property type="component" value="Unplaced"/>
</dbReference>
<reference evidence="5 6" key="1">
    <citation type="submission" date="2025-05" db="UniProtKB">
        <authorList>
            <consortium name="RefSeq"/>
        </authorList>
    </citation>
    <scope>IDENTIFICATION</scope>
    <source>
        <tissue evidence="5 6">Muscle</tissue>
    </source>
</reference>
<dbReference type="PROSITE" id="PS50866">
    <property type="entry name" value="GOLD"/>
    <property type="match status" value="1"/>
</dbReference>
<dbReference type="InterPro" id="IPR036598">
    <property type="entry name" value="GOLD_dom_sf"/>
</dbReference>
<name>A0ABM1T0I5_LIMPO</name>
<dbReference type="InterPro" id="IPR009038">
    <property type="entry name" value="GOLD_dom"/>
</dbReference>
<dbReference type="Gene3D" id="2.60.120.680">
    <property type="entry name" value="GOLD domain"/>
    <property type="match status" value="1"/>
</dbReference>
<dbReference type="SUPFAM" id="SSF101576">
    <property type="entry name" value="Supernatant protein factor (SPF), C-terminal domain"/>
    <property type="match status" value="1"/>
</dbReference>
<feature type="compositionally biased region" description="Acidic residues" evidence="2">
    <location>
        <begin position="37"/>
        <end position="52"/>
    </location>
</feature>
<keyword evidence="4" id="KW-1185">Reference proteome</keyword>
<dbReference type="RefSeq" id="XP_022249392.1">
    <property type="nucleotide sequence ID" value="XM_022393684.1"/>
</dbReference>
<protein>
    <submittedName>
        <fullName evidence="5 6">Golgi resident protein GCP60-like</fullName>
    </submittedName>
</protein>
<feature type="domain" description="GOLD" evidence="3">
    <location>
        <begin position="69"/>
        <end position="221"/>
    </location>
</feature>
<feature type="region of interest" description="Disordered" evidence="2">
    <location>
        <begin position="135"/>
        <end position="168"/>
    </location>
</feature>
<evidence type="ECO:0000313" key="4">
    <source>
        <dbReference type="Proteomes" id="UP000694941"/>
    </source>
</evidence>
<dbReference type="Pfam" id="PF13897">
    <property type="entry name" value="GOLD_2"/>
    <property type="match status" value="1"/>
</dbReference>
<organism evidence="4 6">
    <name type="scientific">Limulus polyphemus</name>
    <name type="common">Atlantic horseshoe crab</name>
    <dbReference type="NCBI Taxonomy" id="6850"/>
    <lineage>
        <taxon>Eukaryota</taxon>
        <taxon>Metazoa</taxon>
        <taxon>Ecdysozoa</taxon>
        <taxon>Arthropoda</taxon>
        <taxon>Chelicerata</taxon>
        <taxon>Merostomata</taxon>
        <taxon>Xiphosura</taxon>
        <taxon>Limulidae</taxon>
        <taxon>Limulus</taxon>
    </lineage>
</organism>
<feature type="region of interest" description="Disordered" evidence="2">
    <location>
        <begin position="1"/>
        <end position="53"/>
    </location>
</feature>
<gene>
    <name evidence="5 6 7" type="primary">LOC106465756</name>
</gene>
<dbReference type="RefSeq" id="XP_022249391.1">
    <property type="nucleotide sequence ID" value="XM_022393683.1"/>
</dbReference>
<accession>A0ABM1T0I5</accession>
<evidence type="ECO:0000313" key="6">
    <source>
        <dbReference type="RefSeq" id="XP_022249391.1"/>
    </source>
</evidence>
<evidence type="ECO:0000259" key="3">
    <source>
        <dbReference type="PROSITE" id="PS50866"/>
    </source>
</evidence>
<dbReference type="PANTHER" id="PTHR22973">
    <property type="entry name" value="LD35087P"/>
    <property type="match status" value="1"/>
</dbReference>
<evidence type="ECO:0000256" key="1">
    <source>
        <dbReference type="ARBA" id="ARBA00022990"/>
    </source>
</evidence>